<evidence type="ECO:0000313" key="2">
    <source>
        <dbReference type="Proteomes" id="UP000323708"/>
    </source>
</evidence>
<gene>
    <name evidence="1" type="ORF">F0M18_03095</name>
</gene>
<comment type="caution">
    <text evidence="1">The sequence shown here is derived from an EMBL/GenBank/DDBJ whole genome shotgun (WGS) entry which is preliminary data.</text>
</comment>
<accession>A0A5B0X5B3</accession>
<reference evidence="1 2" key="1">
    <citation type="submission" date="2019-09" db="EMBL/GenBank/DDBJ databases">
        <authorList>
            <person name="Chen X.-Y."/>
        </authorList>
    </citation>
    <scope>NUCLEOTIDE SEQUENCE [LARGE SCALE GENOMIC DNA]</scope>
    <source>
        <strain evidence="1 2">NY5</strain>
    </source>
</reference>
<protein>
    <submittedName>
        <fullName evidence="1">Uncharacterized protein</fullName>
    </submittedName>
</protein>
<dbReference type="EMBL" id="VTUX01000001">
    <property type="protein sequence ID" value="KAA1194433.1"/>
    <property type="molecule type" value="Genomic_DNA"/>
</dbReference>
<dbReference type="RefSeq" id="WP_149609902.1">
    <property type="nucleotide sequence ID" value="NZ_VTUX01000001.1"/>
</dbReference>
<keyword evidence="2" id="KW-1185">Reference proteome</keyword>
<name>A0A5B0X5B3_9GAMM</name>
<sequence length="175" mass="20223">MSEFQMTHVALVGARIQSFQPLGFHSRSELTMRRALPEPGAVLMQHMDQAELRAQFARQLPIWVHNVITDHGFPGRQRMLMHLRRFEGELRDNRDNEVVAEVLNAGFRNRQLDPLHLPASMPLRQRCSMLMNVETWQESYRQLEQAMVDVLSEEVEAIDTWLATAEPEIDHAVAV</sequence>
<dbReference type="Proteomes" id="UP000323708">
    <property type="component" value="Unassembled WGS sequence"/>
</dbReference>
<evidence type="ECO:0000313" key="1">
    <source>
        <dbReference type="EMBL" id="KAA1194433.1"/>
    </source>
</evidence>
<organism evidence="1 2">
    <name type="scientific">Pseudohalioglobus sediminis</name>
    <dbReference type="NCBI Taxonomy" id="2606449"/>
    <lineage>
        <taxon>Bacteria</taxon>
        <taxon>Pseudomonadati</taxon>
        <taxon>Pseudomonadota</taxon>
        <taxon>Gammaproteobacteria</taxon>
        <taxon>Cellvibrionales</taxon>
        <taxon>Halieaceae</taxon>
        <taxon>Pseudohalioglobus</taxon>
    </lineage>
</organism>
<proteinExistence type="predicted"/>
<dbReference type="AlphaFoldDB" id="A0A5B0X5B3"/>